<keyword evidence="4 5" id="KW-0472">Membrane</keyword>
<dbReference type="HOGENOM" id="CLU_026480_2_0_1"/>
<dbReference type="STRING" id="988480.A0A075AVI8"/>
<accession>A0A075AVI8</accession>
<reference evidence="7" key="3">
    <citation type="submission" date="2018-08" db="EMBL/GenBank/DDBJ databases">
        <title>Leveraging single-cell genomics to expand the Fungal Tree of Life.</title>
        <authorList>
            <consortium name="DOE Joint Genome Institute"/>
            <person name="Ahrendt S.R."/>
            <person name="Quandt C.A."/>
            <person name="Ciobanu D."/>
            <person name="Clum A."/>
            <person name="Salamov A."/>
            <person name="Andreopoulos B."/>
            <person name="Cheng J.-F."/>
            <person name="Woyke T."/>
            <person name="Pelin A."/>
            <person name="Henrissat B."/>
            <person name="Reynolds N."/>
            <person name="Benny G.L."/>
            <person name="Smith M.E."/>
            <person name="James T.Y."/>
            <person name="Grigoriev I.V."/>
        </authorList>
    </citation>
    <scope>NUCLEOTIDE SEQUENCE</scope>
    <source>
        <strain evidence="7">CSF55</strain>
    </source>
</reference>
<reference evidence="9" key="2">
    <citation type="journal article" date="2018" name="Nat. Microbiol.">
        <title>Leveraging single-cell genomics to expand the fungal tree of life.</title>
        <authorList>
            <person name="Ahrendt S.R."/>
            <person name="Quandt C.A."/>
            <person name="Ciobanu D."/>
            <person name="Clum A."/>
            <person name="Salamov A."/>
            <person name="Andreopoulos B."/>
            <person name="Cheng J.F."/>
            <person name="Woyke T."/>
            <person name="Pelin A."/>
            <person name="Henrissat B."/>
            <person name="Reynolds N.K."/>
            <person name="Benny G.L."/>
            <person name="Smith M.E."/>
            <person name="James T.Y."/>
            <person name="Grigoriev I.V."/>
        </authorList>
    </citation>
    <scope>NUCLEOTIDE SEQUENCE [LARGE SCALE GENOMIC DNA]</scope>
    <source>
        <strain evidence="9">CSF55</strain>
    </source>
</reference>
<evidence type="ECO:0000256" key="3">
    <source>
        <dbReference type="ARBA" id="ARBA00022989"/>
    </source>
</evidence>
<keyword evidence="2 5" id="KW-0812">Transmembrane</keyword>
<protein>
    <submittedName>
        <fullName evidence="6">LMBR1-like membrane protein domain-containing protein</fullName>
    </submittedName>
</protein>
<gene>
    <name evidence="6" type="ORF">O9G_000530</name>
    <name evidence="7" type="ORF">ROZALSC1DRAFT_26474</name>
</gene>
<feature type="transmembrane region" description="Helical" evidence="5">
    <location>
        <begin position="413"/>
        <end position="436"/>
    </location>
</feature>
<dbReference type="GO" id="GO:0016020">
    <property type="term" value="C:membrane"/>
    <property type="evidence" value="ECO:0007669"/>
    <property type="project" value="UniProtKB-SubCell"/>
</dbReference>
<feature type="transmembrane region" description="Helical" evidence="5">
    <location>
        <begin position="6"/>
        <end position="25"/>
    </location>
</feature>
<dbReference type="Proteomes" id="UP000030755">
    <property type="component" value="Unassembled WGS sequence"/>
</dbReference>
<comment type="subcellular location">
    <subcellularLocation>
        <location evidence="1">Membrane</location>
        <topology evidence="1">Multi-pass membrane protein</topology>
    </subcellularLocation>
</comment>
<dbReference type="PANTHER" id="PTHR31652:SF0">
    <property type="entry name" value="LIMR FAMILY PROTEIN DDB_G0283707-RELATED"/>
    <property type="match status" value="1"/>
</dbReference>
<feature type="transmembrane region" description="Helical" evidence="5">
    <location>
        <begin position="79"/>
        <end position="102"/>
    </location>
</feature>
<dbReference type="OMA" id="KSAMCWV"/>
<dbReference type="EMBL" id="KE560959">
    <property type="protein sequence ID" value="EPZ34343.1"/>
    <property type="molecule type" value="Genomic_DNA"/>
</dbReference>
<dbReference type="PANTHER" id="PTHR31652">
    <property type="entry name" value="LIMR FAMILY PROTEIN DDB_G0283707-RELATED"/>
    <property type="match status" value="1"/>
</dbReference>
<evidence type="ECO:0000256" key="5">
    <source>
        <dbReference type="SAM" id="Phobius"/>
    </source>
</evidence>
<feature type="transmembrane region" description="Helical" evidence="5">
    <location>
        <begin position="323"/>
        <end position="345"/>
    </location>
</feature>
<feature type="transmembrane region" description="Helical" evidence="5">
    <location>
        <begin position="365"/>
        <end position="393"/>
    </location>
</feature>
<evidence type="ECO:0000313" key="6">
    <source>
        <dbReference type="EMBL" id="EPZ34343.1"/>
    </source>
</evidence>
<evidence type="ECO:0000313" key="7">
    <source>
        <dbReference type="EMBL" id="RKP22137.1"/>
    </source>
</evidence>
<feature type="transmembrane region" description="Helical" evidence="5">
    <location>
        <begin position="190"/>
        <end position="223"/>
    </location>
</feature>
<evidence type="ECO:0000256" key="4">
    <source>
        <dbReference type="ARBA" id="ARBA00023136"/>
    </source>
</evidence>
<evidence type="ECO:0000313" key="8">
    <source>
        <dbReference type="Proteomes" id="UP000030755"/>
    </source>
</evidence>
<name>A0A075AVI8_ROZAC</name>
<evidence type="ECO:0000313" key="9">
    <source>
        <dbReference type="Proteomes" id="UP000281549"/>
    </source>
</evidence>
<feature type="transmembrane region" description="Helical" evidence="5">
    <location>
        <begin position="37"/>
        <end position="59"/>
    </location>
</feature>
<organism evidence="6 8">
    <name type="scientific">Rozella allomycis (strain CSF55)</name>
    <dbReference type="NCBI Taxonomy" id="988480"/>
    <lineage>
        <taxon>Eukaryota</taxon>
        <taxon>Fungi</taxon>
        <taxon>Fungi incertae sedis</taxon>
        <taxon>Cryptomycota</taxon>
        <taxon>Cryptomycota incertae sedis</taxon>
        <taxon>Rozella</taxon>
    </lineage>
</organism>
<dbReference type="AlphaFoldDB" id="A0A075AVI8"/>
<dbReference type="OrthoDB" id="73273at2759"/>
<sequence length="493" mass="55208">MNIGLIVTTAIFAVLVLVGAIYFLVYFQHPEDKWVAWLPKLVVVYGVFVACCNVLLLPLDVANQNLGYLSSGGLPMETLNYIFFMSTVVLCICVIPFTVFYYEGADNPDGEPNIFSQAFNGFKYLLFSLGLFILVVAPAYWFLGYAEVSTVIITGNFINGTSSITGNYCDATLGLKCAMTTTVEKVTVSLIIYVIAMTTLMGWILFSVFGGIGLFSLPVDLLLSFKNRPKPLKKSEYIEKKKIIGEVATALMKNAEALKLEEKALGSNKNSRVNKRARVFRAKEAEFKRDVYLLEESYKKLEAAYKIGTENPVVTVFKGITGIIGFLISFLWFIHLLIYVLPVSLNYNSLSTFLNDIFVGLESSVPFIGTFLYGLFSFWLLVCTIKGAISVGIRVLFVQIHPMKIGETFMSSLLFNVGLINYASLSVVQFCSIAFAEYARYTSIMSLFSTQVQNLAYLKYGYIIFIWIFMSFAAFSTLYLKLRPVKKIKKVEI</sequence>
<evidence type="ECO:0000256" key="2">
    <source>
        <dbReference type="ARBA" id="ARBA00022692"/>
    </source>
</evidence>
<dbReference type="EMBL" id="ML004908">
    <property type="protein sequence ID" value="RKP22137.1"/>
    <property type="molecule type" value="Genomic_DNA"/>
</dbReference>
<feature type="transmembrane region" description="Helical" evidence="5">
    <location>
        <begin position="122"/>
        <end position="143"/>
    </location>
</feature>
<dbReference type="InterPro" id="IPR006876">
    <property type="entry name" value="LMBR1-like_membr_prot"/>
</dbReference>
<reference evidence="6 8" key="1">
    <citation type="journal article" date="2013" name="Curr. Biol.">
        <title>Shared signatures of parasitism and phylogenomics unite Cryptomycota and microsporidia.</title>
        <authorList>
            <person name="James T.Y."/>
            <person name="Pelin A."/>
            <person name="Bonen L."/>
            <person name="Ahrendt S."/>
            <person name="Sain D."/>
            <person name="Corradi N."/>
            <person name="Stajich J.E."/>
        </authorList>
    </citation>
    <scope>NUCLEOTIDE SEQUENCE [LARGE SCALE GENOMIC DNA]</scope>
    <source>
        <strain evidence="6 8">CSF55</strain>
        <strain evidence="6 8">CSF55</strain>
    </source>
</reference>
<dbReference type="Proteomes" id="UP000281549">
    <property type="component" value="Unassembled WGS sequence"/>
</dbReference>
<dbReference type="Pfam" id="PF04791">
    <property type="entry name" value="LMBR1"/>
    <property type="match status" value="1"/>
</dbReference>
<proteinExistence type="predicted"/>
<feature type="transmembrane region" description="Helical" evidence="5">
    <location>
        <begin position="456"/>
        <end position="480"/>
    </location>
</feature>
<evidence type="ECO:0000256" key="1">
    <source>
        <dbReference type="ARBA" id="ARBA00004141"/>
    </source>
</evidence>
<keyword evidence="8" id="KW-1185">Reference proteome</keyword>
<keyword evidence="3 5" id="KW-1133">Transmembrane helix</keyword>